<dbReference type="PANTHER" id="PTHR48420:SF1">
    <property type="entry name" value="NON-HAEM DIOXYGENASE N-TERMINAL DOMAIN-CONTAINING PROTEIN"/>
    <property type="match status" value="1"/>
</dbReference>
<protein>
    <recommendedName>
        <fullName evidence="3">Fe2OG dioxygenase domain-containing protein</fullName>
    </recommendedName>
</protein>
<dbReference type="EMBL" id="MPUH01001492">
    <property type="protein sequence ID" value="OMJ67471.1"/>
    <property type="molecule type" value="Genomic_DNA"/>
</dbReference>
<name>A0A1R2ASG5_9CILI</name>
<dbReference type="AlphaFoldDB" id="A0A1R2ASG5"/>
<dbReference type="SUPFAM" id="SSF51197">
    <property type="entry name" value="Clavaminate synthase-like"/>
    <property type="match status" value="1"/>
</dbReference>
<dbReference type="Proteomes" id="UP000187209">
    <property type="component" value="Unassembled WGS sequence"/>
</dbReference>
<proteinExistence type="predicted"/>
<dbReference type="Gene3D" id="2.60.120.330">
    <property type="entry name" value="B-lactam Antibiotic, Isopenicillin N Synthase, Chain"/>
    <property type="match status" value="1"/>
</dbReference>
<keyword evidence="2" id="KW-1185">Reference proteome</keyword>
<dbReference type="InterPro" id="IPR027443">
    <property type="entry name" value="IPNS-like_sf"/>
</dbReference>
<organism evidence="1 2">
    <name type="scientific">Stentor coeruleus</name>
    <dbReference type="NCBI Taxonomy" id="5963"/>
    <lineage>
        <taxon>Eukaryota</taxon>
        <taxon>Sar</taxon>
        <taxon>Alveolata</taxon>
        <taxon>Ciliophora</taxon>
        <taxon>Postciliodesmatophora</taxon>
        <taxon>Heterotrichea</taxon>
        <taxon>Heterotrichida</taxon>
        <taxon>Stentoridae</taxon>
        <taxon>Stentor</taxon>
    </lineage>
</organism>
<evidence type="ECO:0008006" key="3">
    <source>
        <dbReference type="Google" id="ProtNLM"/>
    </source>
</evidence>
<evidence type="ECO:0000313" key="2">
    <source>
        <dbReference type="Proteomes" id="UP000187209"/>
    </source>
</evidence>
<dbReference type="PANTHER" id="PTHR48420">
    <property type="entry name" value="NON-HAEM DIOXYGENASE N-TERMINAL DOMAIN-CONTAINING PROTEIN"/>
    <property type="match status" value="1"/>
</dbReference>
<dbReference type="OrthoDB" id="407774at2759"/>
<comment type="caution">
    <text evidence="1">The sequence shown here is derived from an EMBL/GenBank/DDBJ whole genome shotgun (WGS) entry which is preliminary data.</text>
</comment>
<reference evidence="1 2" key="1">
    <citation type="submission" date="2016-11" db="EMBL/GenBank/DDBJ databases">
        <title>The macronuclear genome of Stentor coeruleus: a giant cell with tiny introns.</title>
        <authorList>
            <person name="Slabodnick M."/>
            <person name="Ruby J.G."/>
            <person name="Reiff S.B."/>
            <person name="Swart E.C."/>
            <person name="Gosai S."/>
            <person name="Prabakaran S."/>
            <person name="Witkowska E."/>
            <person name="Larue G.E."/>
            <person name="Fisher S."/>
            <person name="Freeman R.M."/>
            <person name="Gunawardena J."/>
            <person name="Chu W."/>
            <person name="Stover N.A."/>
            <person name="Gregory B.D."/>
            <person name="Nowacki M."/>
            <person name="Derisi J."/>
            <person name="Roy S.W."/>
            <person name="Marshall W.F."/>
            <person name="Sood P."/>
        </authorList>
    </citation>
    <scope>NUCLEOTIDE SEQUENCE [LARGE SCALE GENOMIC DNA]</scope>
    <source>
        <strain evidence="1">WM001</strain>
    </source>
</reference>
<accession>A0A1R2ASG5</accession>
<gene>
    <name evidence="1" type="ORF">SteCoe_35362</name>
</gene>
<sequence>MLKLSKVVTPISIKYSDFFSGKDLSDILFESYGPFGTGYISISEIPKYSIQRQAILKQARDLYRLPMDIKSKLQCPESNYLIGWSQGKEVYKGQVNESQSVFYTNYFEQEESHLPLPNLWPGAELPNFKSAHKAFNSTVYNTTLIVLDHLDKLLKKHSLTISLKQIISESRHPITLLLHYLPQKTPKEWSRWHCDHDIIVGLCCPLYTNEDSGEQADPEALNWETNLCIRNKEDEAMKVRAKPDELLIHIGEASQIITGGILRATPHAVITDGTKENLSRSTYALFFDPKPEFELICPKTKYSDFAFLEYNGMPNLREKWQNGITFEKFGYNTFT</sequence>
<evidence type="ECO:0000313" key="1">
    <source>
        <dbReference type="EMBL" id="OMJ67471.1"/>
    </source>
</evidence>